<dbReference type="PATRIC" id="fig|512763.3.peg.4224"/>
<accession>A0A0P0CFP3</accession>
<reference evidence="1 2" key="1">
    <citation type="submission" date="2015-08" db="EMBL/GenBank/DDBJ databases">
        <title>Complete genome sequence of Rufibacter tibetensis strain 1351t, a radiation-resistant bacterium from tibet plateau.</title>
        <authorList>
            <person name="Dai J."/>
        </authorList>
    </citation>
    <scope>NUCLEOTIDE SEQUENCE [LARGE SCALE GENOMIC DNA]</scope>
    <source>
        <strain evidence="1 2">1351</strain>
    </source>
</reference>
<protein>
    <recommendedName>
        <fullName evidence="3">DUF2004 domain-containing protein</fullName>
    </recommendedName>
</protein>
<name>A0A0P0CFP3_9BACT</name>
<evidence type="ECO:0008006" key="3">
    <source>
        <dbReference type="Google" id="ProtNLM"/>
    </source>
</evidence>
<evidence type="ECO:0000313" key="1">
    <source>
        <dbReference type="EMBL" id="ALJ00724.1"/>
    </source>
</evidence>
<dbReference type="OrthoDB" id="1091595at2"/>
<dbReference type="AlphaFoldDB" id="A0A0P0CFP3"/>
<dbReference type="Proteomes" id="UP000061382">
    <property type="component" value="Chromosome"/>
</dbReference>
<keyword evidence="2" id="KW-1185">Reference proteome</keyword>
<dbReference type="KEGG" id="rti:DC20_19255"/>
<dbReference type="RefSeq" id="WP_062545328.1">
    <property type="nucleotide sequence ID" value="NZ_CP012643.1"/>
</dbReference>
<gene>
    <name evidence="1" type="ORF">DC20_19255</name>
</gene>
<dbReference type="EMBL" id="CP012643">
    <property type="protein sequence ID" value="ALJ00724.1"/>
    <property type="molecule type" value="Genomic_DNA"/>
</dbReference>
<organism evidence="1 2">
    <name type="scientific">Rufibacter tibetensis</name>
    <dbReference type="NCBI Taxonomy" id="512763"/>
    <lineage>
        <taxon>Bacteria</taxon>
        <taxon>Pseudomonadati</taxon>
        <taxon>Bacteroidota</taxon>
        <taxon>Cytophagia</taxon>
        <taxon>Cytophagales</taxon>
        <taxon>Hymenobacteraceae</taxon>
        <taxon>Rufibacter</taxon>
    </lineage>
</organism>
<proteinExistence type="predicted"/>
<sequence length="168" mass="19683">MKNSLPYFKEIDLSSLEEYYHVETILNADIISIDINFKGKSTDERTYKSIKTFLENISEFSEQNKFLIENDFKENGEAFDYINFHLEELDEDELSRTINIDDANTSKERQLLDKLRLVRVGLYPDGKYETDYFGVFDYSIDIDGEPSNQLLVVKTNAEGELHHITWES</sequence>
<evidence type="ECO:0000313" key="2">
    <source>
        <dbReference type="Proteomes" id="UP000061382"/>
    </source>
</evidence>